<reference evidence="3 4" key="1">
    <citation type="journal article" date="2015" name="Genome Biol. Evol.">
        <title>Characterization of Three Mycobacterium spp. with Potential Use in Bioremediation by Genome Sequencing and Comparative Genomics.</title>
        <authorList>
            <person name="Das S."/>
            <person name="Pettersson B.M."/>
            <person name="Behra P.R."/>
            <person name="Ramesh M."/>
            <person name="Dasgupta S."/>
            <person name="Bhattacharya A."/>
            <person name="Kirsebom L.A."/>
        </authorList>
    </citation>
    <scope>NUCLEOTIDE SEQUENCE [LARGE SCALE GENOMIC DNA]</scope>
    <source>
        <strain evidence="3 4">DSM 44075</strain>
    </source>
</reference>
<dbReference type="Pfam" id="PF00990">
    <property type="entry name" value="GGDEF"/>
    <property type="match status" value="1"/>
</dbReference>
<dbReference type="PATRIC" id="fig|1807.14.peg.2677"/>
<feature type="transmembrane region" description="Helical" evidence="1">
    <location>
        <begin position="110"/>
        <end position="126"/>
    </location>
</feature>
<dbReference type="EMBL" id="JYNU01000014">
    <property type="protein sequence ID" value="KMO76124.1"/>
    <property type="molecule type" value="Genomic_DNA"/>
</dbReference>
<dbReference type="PANTHER" id="PTHR45138">
    <property type="entry name" value="REGULATORY COMPONENTS OF SENSORY TRANSDUCTION SYSTEM"/>
    <property type="match status" value="1"/>
</dbReference>
<dbReference type="GO" id="GO:0043709">
    <property type="term" value="P:cell adhesion involved in single-species biofilm formation"/>
    <property type="evidence" value="ECO:0007669"/>
    <property type="project" value="TreeGrafter"/>
</dbReference>
<dbReference type="PROSITE" id="PS50887">
    <property type="entry name" value="GGDEF"/>
    <property type="match status" value="1"/>
</dbReference>
<evidence type="ECO:0000259" key="2">
    <source>
        <dbReference type="PROSITE" id="PS50887"/>
    </source>
</evidence>
<sequence>MNHIRGWWQQPDRYDWLARYLAKRQLLRISSAVMATIMAVLAVALALTTMSPAGPEGSARPVVWVIAAGFVGVAAAYARRWPTRRQSAVFSICGCAALAVVAVLQSDPHAGLLTCWAFVGLAAYVASAHSPRLLVLTVTIALGTAAACAVRMGVDGDVPLGVATLLMSIGGLLTVPFGGHILTRLLWNDAVSTDPLTGLTNRRGFRRSAHALITEAAQRGSGSFSVVMIDLDGFKRLNDTLGHAVGDRVLVDVAGRLRAACGSGMISARVGGEEFVVAQACPPREMEMVARRLCAAIAANPWHVTASLGVAGVAVQDLAAGTRTLIDRAIAAADMAMYEAKRAGGNQIRQSDAA</sequence>
<dbReference type="Gene3D" id="3.30.70.270">
    <property type="match status" value="1"/>
</dbReference>
<gene>
    <name evidence="3" type="primary">yfiN_1</name>
    <name evidence="3" type="ORF">MOBUDSM44075_02654</name>
</gene>
<dbReference type="Proteomes" id="UP000036313">
    <property type="component" value="Unassembled WGS sequence"/>
</dbReference>
<feature type="transmembrane region" description="Helical" evidence="1">
    <location>
        <begin position="160"/>
        <end position="182"/>
    </location>
</feature>
<accession>A0A0J6W157</accession>
<proteinExistence type="predicted"/>
<dbReference type="InterPro" id="IPR043128">
    <property type="entry name" value="Rev_trsase/Diguanyl_cyclase"/>
</dbReference>
<evidence type="ECO:0000256" key="1">
    <source>
        <dbReference type="SAM" id="Phobius"/>
    </source>
</evidence>
<dbReference type="EC" id="2.7.7.65" evidence="3"/>
<feature type="transmembrane region" description="Helical" evidence="1">
    <location>
        <begin position="59"/>
        <end position="78"/>
    </location>
</feature>
<dbReference type="InterPro" id="IPR029787">
    <property type="entry name" value="Nucleotide_cyclase"/>
</dbReference>
<dbReference type="GO" id="GO:1902201">
    <property type="term" value="P:negative regulation of bacterial-type flagellum-dependent cell motility"/>
    <property type="evidence" value="ECO:0007669"/>
    <property type="project" value="TreeGrafter"/>
</dbReference>
<dbReference type="InterPro" id="IPR000160">
    <property type="entry name" value="GGDEF_dom"/>
</dbReference>
<dbReference type="GO" id="GO:0052621">
    <property type="term" value="F:diguanylate cyclase activity"/>
    <property type="evidence" value="ECO:0007669"/>
    <property type="project" value="UniProtKB-EC"/>
</dbReference>
<keyword evidence="3" id="KW-0808">Transferase</keyword>
<dbReference type="PANTHER" id="PTHR45138:SF9">
    <property type="entry name" value="DIGUANYLATE CYCLASE DGCM-RELATED"/>
    <property type="match status" value="1"/>
</dbReference>
<feature type="transmembrane region" description="Helical" evidence="1">
    <location>
        <begin position="26"/>
        <end position="47"/>
    </location>
</feature>
<organism evidence="3 4">
    <name type="scientific">Mycolicibacterium obuense</name>
    <dbReference type="NCBI Taxonomy" id="1807"/>
    <lineage>
        <taxon>Bacteria</taxon>
        <taxon>Bacillati</taxon>
        <taxon>Actinomycetota</taxon>
        <taxon>Actinomycetes</taxon>
        <taxon>Mycobacteriales</taxon>
        <taxon>Mycobacteriaceae</taxon>
        <taxon>Mycolicibacterium</taxon>
    </lineage>
</organism>
<keyword evidence="1" id="KW-1133">Transmembrane helix</keyword>
<feature type="domain" description="GGDEF" evidence="2">
    <location>
        <begin position="222"/>
        <end position="353"/>
    </location>
</feature>
<dbReference type="NCBIfam" id="TIGR00254">
    <property type="entry name" value="GGDEF"/>
    <property type="match status" value="1"/>
</dbReference>
<protein>
    <submittedName>
        <fullName evidence="3">Putative diguanylate cyclase YfiN</fullName>
        <ecNumber evidence="3">2.7.7.65</ecNumber>
    </submittedName>
</protein>
<dbReference type="SUPFAM" id="SSF55073">
    <property type="entry name" value="Nucleotide cyclase"/>
    <property type="match status" value="1"/>
</dbReference>
<dbReference type="GO" id="GO:0005886">
    <property type="term" value="C:plasma membrane"/>
    <property type="evidence" value="ECO:0007669"/>
    <property type="project" value="TreeGrafter"/>
</dbReference>
<evidence type="ECO:0000313" key="3">
    <source>
        <dbReference type="EMBL" id="KMO76124.1"/>
    </source>
</evidence>
<evidence type="ECO:0000313" key="4">
    <source>
        <dbReference type="Proteomes" id="UP000036313"/>
    </source>
</evidence>
<feature type="transmembrane region" description="Helical" evidence="1">
    <location>
        <begin position="87"/>
        <end position="104"/>
    </location>
</feature>
<dbReference type="InterPro" id="IPR050469">
    <property type="entry name" value="Diguanylate_Cyclase"/>
</dbReference>
<keyword evidence="1" id="KW-0812">Transmembrane</keyword>
<dbReference type="SMART" id="SM00267">
    <property type="entry name" value="GGDEF"/>
    <property type="match status" value="1"/>
</dbReference>
<dbReference type="AlphaFoldDB" id="A0A0J6W157"/>
<feature type="transmembrane region" description="Helical" evidence="1">
    <location>
        <begin position="133"/>
        <end position="154"/>
    </location>
</feature>
<keyword evidence="3" id="KW-0548">Nucleotidyltransferase</keyword>
<keyword evidence="1" id="KW-0472">Membrane</keyword>
<dbReference type="RefSeq" id="WP_048423406.1">
    <property type="nucleotide sequence ID" value="NZ_JYNU01000014.1"/>
</dbReference>
<dbReference type="CDD" id="cd01949">
    <property type="entry name" value="GGDEF"/>
    <property type="match status" value="1"/>
</dbReference>
<name>A0A0J6W157_9MYCO</name>
<comment type="caution">
    <text evidence="3">The sequence shown here is derived from an EMBL/GenBank/DDBJ whole genome shotgun (WGS) entry which is preliminary data.</text>
</comment>